<feature type="signal peptide" evidence="2">
    <location>
        <begin position="1"/>
        <end position="22"/>
    </location>
</feature>
<gene>
    <name evidence="3" type="ORF">HNP33_000273</name>
</gene>
<dbReference type="SUPFAM" id="SSF53850">
    <property type="entry name" value="Periplasmic binding protein-like II"/>
    <property type="match status" value="1"/>
</dbReference>
<organism evidence="3 4">
    <name type="scientific">Comamonas odontotermitis</name>
    <dbReference type="NCBI Taxonomy" id="379895"/>
    <lineage>
        <taxon>Bacteria</taxon>
        <taxon>Pseudomonadati</taxon>
        <taxon>Pseudomonadota</taxon>
        <taxon>Betaproteobacteria</taxon>
        <taxon>Burkholderiales</taxon>
        <taxon>Comamonadaceae</taxon>
        <taxon>Comamonas</taxon>
    </lineage>
</organism>
<accession>A0ABR6RAP2</accession>
<comment type="caution">
    <text evidence="3">The sequence shown here is derived from an EMBL/GenBank/DDBJ whole genome shotgun (WGS) entry which is preliminary data.</text>
</comment>
<name>A0ABR6RAP2_9BURK</name>
<dbReference type="InterPro" id="IPR042100">
    <property type="entry name" value="Bug_dom1"/>
</dbReference>
<evidence type="ECO:0000313" key="4">
    <source>
        <dbReference type="Proteomes" id="UP000562492"/>
    </source>
</evidence>
<dbReference type="Pfam" id="PF03401">
    <property type="entry name" value="TctC"/>
    <property type="match status" value="1"/>
</dbReference>
<keyword evidence="2" id="KW-0732">Signal</keyword>
<dbReference type="PANTHER" id="PTHR42928">
    <property type="entry name" value="TRICARBOXYLATE-BINDING PROTEIN"/>
    <property type="match status" value="1"/>
</dbReference>
<sequence>MQRRQFASALLALGAMPLAAGAQPSFSSKPIRIMVPFGPGGVADLTVRIVAQKMTELLGGQPIIVDNKPGAGGVVAAEQVVRAAPDGLTLLLMSNANAVAEGLFKSLSYNAAKDFAPISTLGYFDLAVLVPQDSPIRSLQDLVAQAKARPGKLNIGTINMGSTQHLAAELLKTTLGIDVQIVPFNGSPAVLNALRGKQVDAAVEILAPVMAQVSGKVLRALAVMGDKRAPGLPQVPTVAESDPVAKGFSVASWNALAAPAKTPQSVIARLNQAANAALALPDVKQRLQGLGVEARGSTAEQQAALLESEIQRWGAVIQRAGIPKQ</sequence>
<protein>
    <submittedName>
        <fullName evidence="3">Tripartite-type tricarboxylate transporter receptor subunit TctC</fullName>
    </submittedName>
</protein>
<dbReference type="Gene3D" id="3.40.190.150">
    <property type="entry name" value="Bordetella uptake gene, domain 1"/>
    <property type="match status" value="1"/>
</dbReference>
<evidence type="ECO:0000313" key="3">
    <source>
        <dbReference type="EMBL" id="MBB6576225.1"/>
    </source>
</evidence>
<dbReference type="InterPro" id="IPR005064">
    <property type="entry name" value="BUG"/>
</dbReference>
<dbReference type="PANTHER" id="PTHR42928:SF5">
    <property type="entry name" value="BLR1237 PROTEIN"/>
    <property type="match status" value="1"/>
</dbReference>
<keyword evidence="3" id="KW-0675">Receptor</keyword>
<dbReference type="EMBL" id="JACHKZ010000001">
    <property type="protein sequence ID" value="MBB6576225.1"/>
    <property type="molecule type" value="Genomic_DNA"/>
</dbReference>
<evidence type="ECO:0000256" key="2">
    <source>
        <dbReference type="SAM" id="SignalP"/>
    </source>
</evidence>
<comment type="similarity">
    <text evidence="1">Belongs to the UPF0065 (bug) family.</text>
</comment>
<proteinExistence type="inferred from homology"/>
<dbReference type="PIRSF" id="PIRSF017082">
    <property type="entry name" value="YflP"/>
    <property type="match status" value="1"/>
</dbReference>
<keyword evidence="4" id="KW-1185">Reference proteome</keyword>
<dbReference type="Proteomes" id="UP000562492">
    <property type="component" value="Unassembled WGS sequence"/>
</dbReference>
<dbReference type="Gene3D" id="3.40.190.10">
    <property type="entry name" value="Periplasmic binding protein-like II"/>
    <property type="match status" value="1"/>
</dbReference>
<feature type="chain" id="PRO_5045950341" evidence="2">
    <location>
        <begin position="23"/>
        <end position="325"/>
    </location>
</feature>
<dbReference type="RefSeq" id="WP_184704464.1">
    <property type="nucleotide sequence ID" value="NZ_JACHKZ010000001.1"/>
</dbReference>
<evidence type="ECO:0000256" key="1">
    <source>
        <dbReference type="ARBA" id="ARBA00006987"/>
    </source>
</evidence>
<reference evidence="3 4" key="1">
    <citation type="submission" date="2020-08" db="EMBL/GenBank/DDBJ databases">
        <title>Functional genomics of gut bacteria from endangered species of beetles.</title>
        <authorList>
            <person name="Carlos-Shanley C."/>
        </authorList>
    </citation>
    <scope>NUCLEOTIDE SEQUENCE [LARGE SCALE GENOMIC DNA]</scope>
    <source>
        <strain evidence="3 4">S00124</strain>
    </source>
</reference>